<sequence>MNKITPDQLTSSLSALTIKSTLQIPSQSSNPTISSETCGLGWTFELYGSPAGVNTYGYNGYSRMQGPYRLSMAFESLSQTTTYQLASVECDFQVPNYGTSARLSKKDILPCSPLHIGDIAEYNVNSGYGNATLTCTVILSHAAAPSKPIAERISTITLDSMDGQHFVDTKVYAYTRRSNGGAINPRSFFIQSTIIDEYGCEPLSLLFGKAEGFHSQDALLDLHHLSESQESLEALDYEEDSDFDDDDAVDAQGYPLSEWKVGSKKSKKKSKNAASSAAHDPTLPNLLRDVPHSEILDAVGQFPNALRYGRIKVLSNGAYRTWRAIIRYIYTGGIQFAPLRSTKCPRPALEACSPKSVYRIADEYGMDTLKQMAYKEIVGGVTAENVIEEAFSYFAHMYPAVHDHAMKVLFEKKSDPKVKEGIMERFNTHGEGAMKPHEKETMNKIMAQLI</sequence>
<accession>A0A0D7AVW6</accession>
<reference evidence="2 3" key="1">
    <citation type="journal article" date="2015" name="Fungal Genet. Biol.">
        <title>Evolution of novel wood decay mechanisms in Agaricales revealed by the genome sequences of Fistulina hepatica and Cylindrobasidium torrendii.</title>
        <authorList>
            <person name="Floudas D."/>
            <person name="Held B.W."/>
            <person name="Riley R."/>
            <person name="Nagy L.G."/>
            <person name="Koehler G."/>
            <person name="Ransdell A.S."/>
            <person name="Younus H."/>
            <person name="Chow J."/>
            <person name="Chiniquy J."/>
            <person name="Lipzen A."/>
            <person name="Tritt A."/>
            <person name="Sun H."/>
            <person name="Haridas S."/>
            <person name="LaButti K."/>
            <person name="Ohm R.A."/>
            <person name="Kues U."/>
            <person name="Blanchette R.A."/>
            <person name="Grigoriev I.V."/>
            <person name="Minto R.E."/>
            <person name="Hibbett D.S."/>
        </authorList>
    </citation>
    <scope>NUCLEOTIDE SEQUENCE [LARGE SCALE GENOMIC DNA]</scope>
    <source>
        <strain evidence="2 3">FP15055 ss-10</strain>
    </source>
</reference>
<feature type="region of interest" description="Disordered" evidence="1">
    <location>
        <begin position="260"/>
        <end position="285"/>
    </location>
</feature>
<dbReference type="Proteomes" id="UP000054007">
    <property type="component" value="Unassembled WGS sequence"/>
</dbReference>
<dbReference type="InterPro" id="IPR011333">
    <property type="entry name" value="SKP1/BTB/POZ_sf"/>
</dbReference>
<dbReference type="OrthoDB" id="6359816at2759"/>
<proteinExistence type="predicted"/>
<dbReference type="AlphaFoldDB" id="A0A0D7AVW6"/>
<organism evidence="2 3">
    <name type="scientific">Cylindrobasidium torrendii FP15055 ss-10</name>
    <dbReference type="NCBI Taxonomy" id="1314674"/>
    <lineage>
        <taxon>Eukaryota</taxon>
        <taxon>Fungi</taxon>
        <taxon>Dikarya</taxon>
        <taxon>Basidiomycota</taxon>
        <taxon>Agaricomycotina</taxon>
        <taxon>Agaricomycetes</taxon>
        <taxon>Agaricomycetidae</taxon>
        <taxon>Agaricales</taxon>
        <taxon>Marasmiineae</taxon>
        <taxon>Physalacriaceae</taxon>
        <taxon>Cylindrobasidium</taxon>
    </lineage>
</organism>
<keyword evidence="3" id="KW-1185">Reference proteome</keyword>
<evidence type="ECO:0000313" key="3">
    <source>
        <dbReference type="Proteomes" id="UP000054007"/>
    </source>
</evidence>
<feature type="compositionally biased region" description="Basic residues" evidence="1">
    <location>
        <begin position="262"/>
        <end position="271"/>
    </location>
</feature>
<evidence type="ECO:0008006" key="4">
    <source>
        <dbReference type="Google" id="ProtNLM"/>
    </source>
</evidence>
<dbReference type="EMBL" id="KN880839">
    <property type="protein sequence ID" value="KIY61994.1"/>
    <property type="molecule type" value="Genomic_DNA"/>
</dbReference>
<evidence type="ECO:0000313" key="2">
    <source>
        <dbReference type="EMBL" id="KIY61994.1"/>
    </source>
</evidence>
<dbReference type="STRING" id="1314674.A0A0D7AVW6"/>
<dbReference type="Gene3D" id="3.30.710.10">
    <property type="entry name" value="Potassium Channel Kv1.1, Chain A"/>
    <property type="match status" value="1"/>
</dbReference>
<evidence type="ECO:0000256" key="1">
    <source>
        <dbReference type="SAM" id="MobiDB-lite"/>
    </source>
</evidence>
<gene>
    <name evidence="2" type="ORF">CYLTODRAFT_447457</name>
</gene>
<name>A0A0D7AVW6_9AGAR</name>
<protein>
    <recommendedName>
        <fullName evidence="4">BTB domain-containing protein</fullName>
    </recommendedName>
</protein>